<evidence type="ECO:0000313" key="3">
    <source>
        <dbReference type="Proteomes" id="UP000526408"/>
    </source>
</evidence>
<feature type="region of interest" description="Disordered" evidence="1">
    <location>
        <begin position="1"/>
        <end position="22"/>
    </location>
</feature>
<dbReference type="RefSeq" id="WP_168621956.1">
    <property type="nucleotide sequence ID" value="NZ_JAAZQQ010000001.1"/>
</dbReference>
<dbReference type="AlphaFoldDB" id="A0A7X6JY02"/>
<evidence type="ECO:0000313" key="2">
    <source>
        <dbReference type="EMBL" id="NKX43600.1"/>
    </source>
</evidence>
<proteinExistence type="predicted"/>
<comment type="caution">
    <text evidence="2">The sequence shown here is derived from an EMBL/GenBank/DDBJ whole genome shotgun (WGS) entry which is preliminary data.</text>
</comment>
<dbReference type="EMBL" id="JAAZQQ010000001">
    <property type="protein sequence ID" value="NKX43600.1"/>
    <property type="molecule type" value="Genomic_DNA"/>
</dbReference>
<feature type="compositionally biased region" description="Basic and acidic residues" evidence="1">
    <location>
        <begin position="1"/>
        <end position="12"/>
    </location>
</feature>
<name>A0A7X6JY02_9RHOB</name>
<gene>
    <name evidence="2" type="ORF">HCU73_03275</name>
</gene>
<reference evidence="2 3" key="1">
    <citation type="submission" date="2020-04" db="EMBL/GenBank/DDBJ databases">
        <authorList>
            <person name="Yoon J."/>
        </authorList>
    </citation>
    <scope>NUCLEOTIDE SEQUENCE [LARGE SCALE GENOMIC DNA]</scope>
    <source>
        <strain evidence="2 3">KMU-115</strain>
    </source>
</reference>
<accession>A0A7X6JY02</accession>
<evidence type="ECO:0000256" key="1">
    <source>
        <dbReference type="SAM" id="MobiDB-lite"/>
    </source>
</evidence>
<sequence length="88" mass="9285">MTRDPFDDRRSGLNDPAEGLIQVTPSDTTDLGVICRGLYVGNAGDVAVRASDNTEGVFENVAAGTFLPVRARRVLETGTTATGILGLY</sequence>
<dbReference type="Proteomes" id="UP000526408">
    <property type="component" value="Unassembled WGS sequence"/>
</dbReference>
<keyword evidence="3" id="KW-1185">Reference proteome</keyword>
<protein>
    <submittedName>
        <fullName evidence="2">Uncharacterized protein</fullName>
    </submittedName>
</protein>
<organism evidence="2 3">
    <name type="scientific">Roseicyclus persicicus</name>
    <dbReference type="NCBI Taxonomy" id="2650661"/>
    <lineage>
        <taxon>Bacteria</taxon>
        <taxon>Pseudomonadati</taxon>
        <taxon>Pseudomonadota</taxon>
        <taxon>Alphaproteobacteria</taxon>
        <taxon>Rhodobacterales</taxon>
        <taxon>Roseobacteraceae</taxon>
        <taxon>Roseicyclus</taxon>
    </lineage>
</organism>